<evidence type="ECO:0000313" key="2">
    <source>
        <dbReference type="Proteomes" id="UP000008177"/>
    </source>
</evidence>
<proteinExistence type="predicted"/>
<organism evidence="1 2">
    <name type="scientific">Botryotinia fuckeliana (strain T4)</name>
    <name type="common">Noble rot fungus</name>
    <name type="synonym">Botrytis cinerea</name>
    <dbReference type="NCBI Taxonomy" id="999810"/>
    <lineage>
        <taxon>Eukaryota</taxon>
        <taxon>Fungi</taxon>
        <taxon>Dikarya</taxon>
        <taxon>Ascomycota</taxon>
        <taxon>Pezizomycotina</taxon>
        <taxon>Leotiomycetes</taxon>
        <taxon>Helotiales</taxon>
        <taxon>Sclerotiniaceae</taxon>
        <taxon>Botrytis</taxon>
    </lineage>
</organism>
<dbReference type="Proteomes" id="UP000008177">
    <property type="component" value="Unplaced contigs"/>
</dbReference>
<reference evidence="2" key="1">
    <citation type="journal article" date="2011" name="PLoS Genet.">
        <title>Genomic analysis of the necrotrophic fungal pathogens Sclerotinia sclerotiorum and Botrytis cinerea.</title>
        <authorList>
            <person name="Amselem J."/>
            <person name="Cuomo C.A."/>
            <person name="van Kan J.A."/>
            <person name="Viaud M."/>
            <person name="Benito E.P."/>
            <person name="Couloux A."/>
            <person name="Coutinho P.M."/>
            <person name="de Vries R.P."/>
            <person name="Dyer P.S."/>
            <person name="Fillinger S."/>
            <person name="Fournier E."/>
            <person name="Gout L."/>
            <person name="Hahn M."/>
            <person name="Kohn L."/>
            <person name="Lapalu N."/>
            <person name="Plummer K.M."/>
            <person name="Pradier J.M."/>
            <person name="Quevillon E."/>
            <person name="Sharon A."/>
            <person name="Simon A."/>
            <person name="ten Have A."/>
            <person name="Tudzynski B."/>
            <person name="Tudzynski P."/>
            <person name="Wincker P."/>
            <person name="Andrew M."/>
            <person name="Anthouard V."/>
            <person name="Beever R.E."/>
            <person name="Beffa R."/>
            <person name="Benoit I."/>
            <person name="Bouzid O."/>
            <person name="Brault B."/>
            <person name="Chen Z."/>
            <person name="Choquer M."/>
            <person name="Collemare J."/>
            <person name="Cotton P."/>
            <person name="Danchin E.G."/>
            <person name="Da Silva C."/>
            <person name="Gautier A."/>
            <person name="Giraud C."/>
            <person name="Giraud T."/>
            <person name="Gonzalez C."/>
            <person name="Grossetete S."/>
            <person name="Guldener U."/>
            <person name="Henrissat B."/>
            <person name="Howlett B.J."/>
            <person name="Kodira C."/>
            <person name="Kretschmer M."/>
            <person name="Lappartient A."/>
            <person name="Leroch M."/>
            <person name="Levis C."/>
            <person name="Mauceli E."/>
            <person name="Neuveglise C."/>
            <person name="Oeser B."/>
            <person name="Pearson M."/>
            <person name="Poulain J."/>
            <person name="Poussereau N."/>
            <person name="Quesneville H."/>
            <person name="Rascle C."/>
            <person name="Schumacher J."/>
            <person name="Segurens B."/>
            <person name="Sexton A."/>
            <person name="Silva E."/>
            <person name="Sirven C."/>
            <person name="Soanes D.M."/>
            <person name="Talbot N.J."/>
            <person name="Templeton M."/>
            <person name="Yandava C."/>
            <person name="Yarden O."/>
            <person name="Zeng Q."/>
            <person name="Rollins J.A."/>
            <person name="Lebrun M.H."/>
            <person name="Dickman M."/>
        </authorList>
    </citation>
    <scope>NUCLEOTIDE SEQUENCE [LARGE SCALE GENOMIC DNA]</scope>
    <source>
        <strain evidence="2">T4</strain>
    </source>
</reference>
<sequence>MLTLAMTTDKNDLYSHIITSRSETFVQCMVAFKVSLEFLSIAPASITYSPDGHYRITRSRWLKTLYHPI</sequence>
<dbReference type="InParanoid" id="G2Y9E3"/>
<dbReference type="AlphaFoldDB" id="G2Y9E3"/>
<evidence type="ECO:0000313" key="1">
    <source>
        <dbReference type="EMBL" id="CCD49219.1"/>
    </source>
</evidence>
<gene>
    <name evidence="1" type="ORF">BofuT4_uP030950.1</name>
</gene>
<accession>G2Y9E3</accession>
<dbReference type="EMBL" id="FQ790300">
    <property type="protein sequence ID" value="CCD49219.1"/>
    <property type="molecule type" value="Genomic_DNA"/>
</dbReference>
<protein>
    <submittedName>
        <fullName evidence="1">Uncharacterized protein</fullName>
    </submittedName>
</protein>
<dbReference type="HOGENOM" id="CLU_2775649_0_0_1"/>
<name>G2Y9E3_BOTF4</name>